<evidence type="ECO:0000313" key="3">
    <source>
        <dbReference type="Proteomes" id="UP000283087"/>
    </source>
</evidence>
<dbReference type="RefSeq" id="WP_126159149.1">
    <property type="nucleotide sequence ID" value="NZ_RQXW01000012.1"/>
</dbReference>
<feature type="region of interest" description="Disordered" evidence="1">
    <location>
        <begin position="21"/>
        <end position="58"/>
    </location>
</feature>
<comment type="caution">
    <text evidence="2">The sequence shown here is derived from an EMBL/GenBank/DDBJ whole genome shotgun (WGS) entry which is preliminary data.</text>
</comment>
<dbReference type="EMBL" id="RQXW01000012">
    <property type="protein sequence ID" value="RTE65202.1"/>
    <property type="molecule type" value="Genomic_DNA"/>
</dbReference>
<dbReference type="Proteomes" id="UP000283087">
    <property type="component" value="Unassembled WGS sequence"/>
</dbReference>
<name>A0A430KP24_9GAMM</name>
<keyword evidence="3" id="KW-1185">Reference proteome</keyword>
<accession>A0A430KP24</accession>
<reference evidence="2 3" key="1">
    <citation type="submission" date="2018-11" db="EMBL/GenBank/DDBJ databases">
        <title>The draft genome sequence of Amphritea opalescens ANRC-JH13T.</title>
        <authorList>
            <person name="Fang Z."/>
            <person name="Zhang Y."/>
            <person name="Han X."/>
        </authorList>
    </citation>
    <scope>NUCLEOTIDE SEQUENCE [LARGE SCALE GENOMIC DNA]</scope>
    <source>
        <strain evidence="2 3">ANRC-JH13</strain>
    </source>
</reference>
<dbReference type="AlphaFoldDB" id="A0A430KP24"/>
<protein>
    <submittedName>
        <fullName evidence="2">Uncharacterized protein</fullName>
    </submittedName>
</protein>
<sequence>MGTASGRDALIDNTGAVRKLTSTLRENDGIASRRSSHRAPEPYIPVGAASGRDDLTDNTGAVRKLTSTLRENDEIASRRGSHPENVNPIFLWERPLAAML</sequence>
<organism evidence="2 3">
    <name type="scientific">Amphritea opalescens</name>
    <dbReference type="NCBI Taxonomy" id="2490544"/>
    <lineage>
        <taxon>Bacteria</taxon>
        <taxon>Pseudomonadati</taxon>
        <taxon>Pseudomonadota</taxon>
        <taxon>Gammaproteobacteria</taxon>
        <taxon>Oceanospirillales</taxon>
        <taxon>Oceanospirillaceae</taxon>
        <taxon>Amphritea</taxon>
    </lineage>
</organism>
<gene>
    <name evidence="2" type="ORF">EH243_13230</name>
</gene>
<evidence type="ECO:0000256" key="1">
    <source>
        <dbReference type="SAM" id="MobiDB-lite"/>
    </source>
</evidence>
<proteinExistence type="predicted"/>
<evidence type="ECO:0000313" key="2">
    <source>
        <dbReference type="EMBL" id="RTE65202.1"/>
    </source>
</evidence>